<reference evidence="1" key="1">
    <citation type="submission" date="2022-10" db="EMBL/GenBank/DDBJ databases">
        <title>The complete genomes of actinobacterial strains from the NBC collection.</title>
        <authorList>
            <person name="Joergensen T.S."/>
            <person name="Alvarez Arevalo M."/>
            <person name="Sterndorff E.B."/>
            <person name="Faurdal D."/>
            <person name="Vuksanovic O."/>
            <person name="Mourched A.-S."/>
            <person name="Charusanti P."/>
            <person name="Shaw S."/>
            <person name="Blin K."/>
            <person name="Weber T."/>
        </authorList>
    </citation>
    <scope>NUCLEOTIDE SEQUENCE</scope>
    <source>
        <strain evidence="1">NBC 01771</strain>
    </source>
</reference>
<evidence type="ECO:0000313" key="2">
    <source>
        <dbReference type="Proteomes" id="UP001348369"/>
    </source>
</evidence>
<evidence type="ECO:0000313" key="1">
    <source>
        <dbReference type="EMBL" id="WSB99037.1"/>
    </source>
</evidence>
<accession>A0ACD4ZML8</accession>
<dbReference type="EMBL" id="CP109109">
    <property type="protein sequence ID" value="WSB99037.1"/>
    <property type="molecule type" value="Genomic_DNA"/>
</dbReference>
<sequence length="328" mass="33645">MTSTTDMAQHPDVSEISDLAEGLLSPSRTADVRRHLDGCALCADVHDSLEEIRGLLGTLPGPPRMPADVAGRIDAALAAEALLNATAPEEAADVSRETSPSSGTSSPRTPSAPAIAAPTGPPSPTESTAETVRTDRPAGRPRAATGPGRSGHTRRRRRNAVLGAVFGTAAVGVSVLLLQSLGISDDNTASKQADAAASAPRNGSKEFSEAHLQSRVDALLASGASVKESKGSTAEEPRDTGSDRNTANTPLLQPEPEVPPCVQQGTGSTAPALAAEPGTYQGSSAYLVVLPHATDSTRVQAYVIDAACVDSDPSGTGKVLLKHAYLRR</sequence>
<dbReference type="Proteomes" id="UP001348369">
    <property type="component" value="Chromosome"/>
</dbReference>
<name>A0ACD4ZML8_9ACTN</name>
<gene>
    <name evidence="1" type="ORF">OG835_19765</name>
</gene>
<organism evidence="1 2">
    <name type="scientific">Streptomyces scopuliridis</name>
    <dbReference type="NCBI Taxonomy" id="452529"/>
    <lineage>
        <taxon>Bacteria</taxon>
        <taxon>Bacillati</taxon>
        <taxon>Actinomycetota</taxon>
        <taxon>Actinomycetes</taxon>
        <taxon>Kitasatosporales</taxon>
        <taxon>Streptomycetaceae</taxon>
        <taxon>Streptomyces</taxon>
    </lineage>
</organism>
<protein>
    <submittedName>
        <fullName evidence="1">Uncharacterized protein</fullName>
    </submittedName>
</protein>
<proteinExistence type="predicted"/>
<keyword evidence="2" id="KW-1185">Reference proteome</keyword>